<sequence length="247" mass="27360">MRITGRNERRGYSATLSLLNIEYRCYIVDVTVCAMKNGKPVEEGHRRFGAVLPDHYVSPEAWPSHDTGFEFFLYSSQMPITNGTAENTDEKDHAYFGDAEVCHFRFGLGTDARGFETSVYKTCVISANEVSLLEHQGNFRFVSPEENGDGSGGHLACRIMKAQDGAKAVLTGEYDAKLETPVMVHTFDAEKFGAHTTRLATPQPIKQFSFGMESERKKSAQSPTTVATQQSNWTTTSTPTTHRQASA</sequence>
<dbReference type="AlphaFoldDB" id="A0A7S4DUV3"/>
<feature type="compositionally biased region" description="Low complexity" evidence="1">
    <location>
        <begin position="228"/>
        <end position="247"/>
    </location>
</feature>
<evidence type="ECO:0000256" key="1">
    <source>
        <dbReference type="SAM" id="MobiDB-lite"/>
    </source>
</evidence>
<reference evidence="2" key="1">
    <citation type="submission" date="2021-01" db="EMBL/GenBank/DDBJ databases">
        <authorList>
            <person name="Corre E."/>
            <person name="Pelletier E."/>
            <person name="Niang G."/>
            <person name="Scheremetjew M."/>
            <person name="Finn R."/>
            <person name="Kale V."/>
            <person name="Holt S."/>
            <person name="Cochrane G."/>
            <person name="Meng A."/>
            <person name="Brown T."/>
            <person name="Cohen L."/>
        </authorList>
    </citation>
    <scope>NUCLEOTIDE SEQUENCE</scope>
    <source>
        <strain evidence="2">CCCM811</strain>
    </source>
</reference>
<gene>
    <name evidence="2" type="ORF">LGLO00237_LOCUS23020</name>
</gene>
<dbReference type="EMBL" id="HBIV01032279">
    <property type="protein sequence ID" value="CAE0671375.1"/>
    <property type="molecule type" value="Transcribed_RNA"/>
</dbReference>
<protein>
    <submittedName>
        <fullName evidence="2">Uncharacterized protein</fullName>
    </submittedName>
</protein>
<accession>A0A7S4DUV3</accession>
<feature type="region of interest" description="Disordered" evidence="1">
    <location>
        <begin position="211"/>
        <end position="247"/>
    </location>
</feature>
<proteinExistence type="predicted"/>
<organism evidence="2">
    <name type="scientific">Lotharella globosa</name>
    <dbReference type="NCBI Taxonomy" id="91324"/>
    <lineage>
        <taxon>Eukaryota</taxon>
        <taxon>Sar</taxon>
        <taxon>Rhizaria</taxon>
        <taxon>Cercozoa</taxon>
        <taxon>Chlorarachniophyceae</taxon>
        <taxon>Lotharella</taxon>
    </lineage>
</organism>
<evidence type="ECO:0000313" key="2">
    <source>
        <dbReference type="EMBL" id="CAE0671375.1"/>
    </source>
</evidence>
<name>A0A7S4DUV3_9EUKA</name>